<dbReference type="AlphaFoldDB" id="A0AAD1RPN9"/>
<proteinExistence type="predicted"/>
<organism evidence="1 2">
    <name type="scientific">Pelobates cultripes</name>
    <name type="common">Western spadefoot toad</name>
    <dbReference type="NCBI Taxonomy" id="61616"/>
    <lineage>
        <taxon>Eukaryota</taxon>
        <taxon>Metazoa</taxon>
        <taxon>Chordata</taxon>
        <taxon>Craniata</taxon>
        <taxon>Vertebrata</taxon>
        <taxon>Euteleostomi</taxon>
        <taxon>Amphibia</taxon>
        <taxon>Batrachia</taxon>
        <taxon>Anura</taxon>
        <taxon>Pelobatoidea</taxon>
        <taxon>Pelobatidae</taxon>
        <taxon>Pelobates</taxon>
    </lineage>
</organism>
<dbReference type="Proteomes" id="UP001295444">
    <property type="component" value="Chromosome 03"/>
</dbReference>
<sequence length="113" mass="12618">GAKQNTTKYHIKAPLTALRALSPDIPLQSWLRAGISQVSQLLDNREVIPFPELQTKWNLPPHTVFYQFTTQGAYLLTGTAPTTHIVPRPASKTVSHRQMLVGSYNTEGYISML</sequence>
<dbReference type="EMBL" id="OW240914">
    <property type="protein sequence ID" value="CAH2276102.1"/>
    <property type="molecule type" value="Genomic_DNA"/>
</dbReference>
<reference evidence="1" key="1">
    <citation type="submission" date="2022-03" db="EMBL/GenBank/DDBJ databases">
        <authorList>
            <person name="Alioto T."/>
            <person name="Alioto T."/>
            <person name="Gomez Garrido J."/>
        </authorList>
    </citation>
    <scope>NUCLEOTIDE SEQUENCE</scope>
</reference>
<feature type="non-terminal residue" evidence="1">
    <location>
        <position position="1"/>
    </location>
</feature>
<gene>
    <name evidence="1" type="ORF">PECUL_23A059212</name>
</gene>
<accession>A0AAD1RPN9</accession>
<evidence type="ECO:0000313" key="2">
    <source>
        <dbReference type="Proteomes" id="UP001295444"/>
    </source>
</evidence>
<name>A0AAD1RPN9_PELCU</name>
<keyword evidence="2" id="KW-1185">Reference proteome</keyword>
<evidence type="ECO:0000313" key="1">
    <source>
        <dbReference type="EMBL" id="CAH2276102.1"/>
    </source>
</evidence>
<protein>
    <submittedName>
        <fullName evidence="1">Uncharacterized protein</fullName>
    </submittedName>
</protein>